<organism evidence="2 3">
    <name type="scientific">Caerostris extrusa</name>
    <name type="common">Bark spider</name>
    <name type="synonym">Caerostris bankana</name>
    <dbReference type="NCBI Taxonomy" id="172846"/>
    <lineage>
        <taxon>Eukaryota</taxon>
        <taxon>Metazoa</taxon>
        <taxon>Ecdysozoa</taxon>
        <taxon>Arthropoda</taxon>
        <taxon>Chelicerata</taxon>
        <taxon>Arachnida</taxon>
        <taxon>Araneae</taxon>
        <taxon>Araneomorphae</taxon>
        <taxon>Entelegynae</taxon>
        <taxon>Araneoidea</taxon>
        <taxon>Araneidae</taxon>
        <taxon>Caerostris</taxon>
    </lineage>
</organism>
<dbReference type="InterPro" id="IPR008279">
    <property type="entry name" value="PEP-util_enz_mobile_dom"/>
</dbReference>
<evidence type="ECO:0000313" key="3">
    <source>
        <dbReference type="Proteomes" id="UP001054945"/>
    </source>
</evidence>
<proteinExistence type="predicted"/>
<dbReference type="PANTHER" id="PTHR43615:SF1">
    <property type="entry name" value="PPDK_N DOMAIN-CONTAINING PROTEIN"/>
    <property type="match status" value="1"/>
</dbReference>
<dbReference type="GO" id="GO:0016772">
    <property type="term" value="F:transferase activity, transferring phosphorus-containing groups"/>
    <property type="evidence" value="ECO:0007669"/>
    <property type="project" value="InterPro"/>
</dbReference>
<comment type="caution">
    <text evidence="2">The sequence shown here is derived from an EMBL/GenBank/DDBJ whole genome shotgun (WGS) entry which is preliminary data.</text>
</comment>
<dbReference type="Gene3D" id="3.50.30.10">
    <property type="entry name" value="Phosphohistidine domain"/>
    <property type="match status" value="1"/>
</dbReference>
<evidence type="ECO:0000313" key="2">
    <source>
        <dbReference type="EMBL" id="GIX72592.1"/>
    </source>
</evidence>
<dbReference type="PANTHER" id="PTHR43615">
    <property type="entry name" value="PHOSPHOENOLPYRUVATE SYNTHASE-RELATED"/>
    <property type="match status" value="1"/>
</dbReference>
<accession>A0AAV4MJC0</accession>
<dbReference type="InterPro" id="IPR051549">
    <property type="entry name" value="PEP_Utilizing_Enz"/>
</dbReference>
<dbReference type="Pfam" id="PF00391">
    <property type="entry name" value="PEP-utilizers"/>
    <property type="match status" value="1"/>
</dbReference>
<dbReference type="SUPFAM" id="SSF52009">
    <property type="entry name" value="Phosphohistidine domain"/>
    <property type="match status" value="1"/>
</dbReference>
<feature type="domain" description="PEP-utilising enzyme mobile" evidence="1">
    <location>
        <begin position="205"/>
        <end position="275"/>
    </location>
</feature>
<gene>
    <name evidence="2" type="primary">pps</name>
    <name evidence="2" type="ORF">CEXT_365301</name>
</gene>
<dbReference type="InterPro" id="IPR036637">
    <property type="entry name" value="Phosphohistidine_dom_sf"/>
</dbReference>
<name>A0AAV4MJC0_CAEEX</name>
<sequence length="285" mass="32024">MYPFLSGTNCIYDLLYLIATEVSEQEKQLKTAKGHLGQYKYISLSAYNLSKLRFQSIIIKVFDHWRQGYRRLGKLMVSEGRLPDEELVFFLTLEEIRDLLDTRSPSIISRASYRKKIFPILDNYKFPELMKGIPKPINEEEESADTYEFVADLTMTGIPVSQGVTRGFARVATSLEEAAELKAEIHPVLTNTSFLYSKIITMFSKPGEILITHSTDIGWSPYFPIVSGVVTELGGLISHGAVVSREYGLPCIVGVPGATKRFSTGDYVLLDGKKGILQRLPQPEN</sequence>
<keyword evidence="3" id="KW-1185">Reference proteome</keyword>
<reference evidence="2 3" key="1">
    <citation type="submission" date="2021-06" db="EMBL/GenBank/DDBJ databases">
        <title>Caerostris extrusa draft genome.</title>
        <authorList>
            <person name="Kono N."/>
            <person name="Arakawa K."/>
        </authorList>
    </citation>
    <scope>NUCLEOTIDE SEQUENCE [LARGE SCALE GENOMIC DNA]</scope>
</reference>
<dbReference type="AlphaFoldDB" id="A0AAV4MJC0"/>
<dbReference type="EMBL" id="BPLR01019860">
    <property type="protein sequence ID" value="GIX72592.1"/>
    <property type="molecule type" value="Genomic_DNA"/>
</dbReference>
<evidence type="ECO:0000259" key="1">
    <source>
        <dbReference type="Pfam" id="PF00391"/>
    </source>
</evidence>
<dbReference type="Proteomes" id="UP001054945">
    <property type="component" value="Unassembled WGS sequence"/>
</dbReference>
<protein>
    <submittedName>
        <fullName evidence="2">Phosphoenolpyruvate synthase</fullName>
    </submittedName>
</protein>